<reference evidence="2 3" key="1">
    <citation type="journal article" date="2015" name="Nat. Commun.">
        <title>Production of butyrate from lysine and the Amadori product fructoselysine by a human gut commensal.</title>
        <authorList>
            <person name="Bui T.P."/>
            <person name="Ritari J."/>
            <person name="Boeren S."/>
            <person name="de Waard P."/>
            <person name="Plugge C.M."/>
            <person name="de Vos W.M."/>
        </authorList>
    </citation>
    <scope>NUCLEOTIDE SEQUENCE [LARGE SCALE GENOMIC DNA]</scope>
    <source>
        <strain evidence="2 3">AF211</strain>
    </source>
</reference>
<keyword evidence="1" id="KW-0378">Hydrolase</keyword>
<dbReference type="PATRIC" id="fig|1297617.4.peg.3175"/>
<reference evidence="3" key="2">
    <citation type="submission" date="2015-04" db="EMBL/GenBank/DDBJ databases">
        <title>A butyrogenic pathway from the amino acid lysine in a human gut commensal.</title>
        <authorList>
            <person name="de Vos W.M."/>
            <person name="Bui N.T.P."/>
            <person name="Plugge C.M."/>
            <person name="Ritari J."/>
        </authorList>
    </citation>
    <scope>NUCLEOTIDE SEQUENCE [LARGE SCALE GENOMIC DNA]</scope>
    <source>
        <strain evidence="3">AF211</strain>
    </source>
</reference>
<dbReference type="EMBL" id="CP011307">
    <property type="protein sequence ID" value="ALP95481.1"/>
    <property type="molecule type" value="Genomic_DNA"/>
</dbReference>
<keyword evidence="3" id="KW-1185">Reference proteome</keyword>
<keyword evidence="2" id="KW-0540">Nuclease</keyword>
<organism evidence="2 3">
    <name type="scientific">Intestinimonas butyriciproducens</name>
    <dbReference type="NCBI Taxonomy" id="1297617"/>
    <lineage>
        <taxon>Bacteria</taxon>
        <taxon>Bacillati</taxon>
        <taxon>Bacillota</taxon>
        <taxon>Clostridia</taxon>
        <taxon>Eubacteriales</taxon>
        <taxon>Intestinimonas</taxon>
    </lineage>
</organism>
<dbReference type="Proteomes" id="UP000064844">
    <property type="component" value="Chromosome"/>
</dbReference>
<evidence type="ECO:0000256" key="1">
    <source>
        <dbReference type="ARBA" id="ARBA00022801"/>
    </source>
</evidence>
<evidence type="ECO:0000313" key="3">
    <source>
        <dbReference type="Proteomes" id="UP000064844"/>
    </source>
</evidence>
<keyword evidence="2" id="KW-0269">Exonuclease</keyword>
<evidence type="ECO:0000313" key="2">
    <source>
        <dbReference type="EMBL" id="ALP95481.1"/>
    </source>
</evidence>
<dbReference type="AlphaFoldDB" id="A0A0S2W824"/>
<dbReference type="STRING" id="1297617.IB211_03090c"/>
<sequence>MGFKEEDYLQLSGLQHFVFCRRQWALIHIEGQWAENYRTVDGHLMHERVHDQEFRESRGTV</sequence>
<gene>
    <name evidence="2" type="ORF">IB211_03090c</name>
</gene>
<proteinExistence type="predicted"/>
<protein>
    <submittedName>
        <fullName evidence="2">CRISPR-associated RecB family exonuclease Cas4b</fullName>
    </submittedName>
</protein>
<dbReference type="KEGG" id="ibu:IB211_03090c"/>
<accession>A0A0S2W824</accession>
<dbReference type="GO" id="GO:0004527">
    <property type="term" value="F:exonuclease activity"/>
    <property type="evidence" value="ECO:0007669"/>
    <property type="project" value="UniProtKB-KW"/>
</dbReference>
<dbReference type="InterPro" id="IPR011604">
    <property type="entry name" value="PDDEXK-like_dom_sf"/>
</dbReference>
<name>A0A0S2W824_9FIRM</name>
<dbReference type="Gene3D" id="3.90.320.10">
    <property type="match status" value="1"/>
</dbReference>